<proteinExistence type="predicted"/>
<dbReference type="InterPro" id="IPR035965">
    <property type="entry name" value="PAS-like_dom_sf"/>
</dbReference>
<dbReference type="Proteomes" id="UP000759103">
    <property type="component" value="Unassembled WGS sequence"/>
</dbReference>
<keyword evidence="2" id="KW-1185">Reference proteome</keyword>
<gene>
    <name evidence="1" type="ORF">KZ820_00815</name>
</gene>
<sequence length="298" mass="31420">MLMIDPAPGRDAPRLHVTASTLVRHFGEWQERAARAPVYVLHHGRPRLILVGVELAATLGDGGRSDQPAAALLDPILDALDLPLLLLDGEGLIARANTAARARFGDRVTASAGVMALSQRDGGTLAAAVRRVLDGAARERVTVAVDRAPGRALGVTVEPLPEGCLLRFEDETAAMETQAAVAARDSIIAAVETTGLAALARISLRGFLVAPRPALAELLETPLPLLAATRFLDLVATTDRPLVCQSLERASGGETDEVVKAALLTNDGEELDVALSFWPIRVNGRVDEVVAAVVRRSA</sequence>
<dbReference type="EMBL" id="JAHXZN010000001">
    <property type="protein sequence ID" value="MBW6529266.1"/>
    <property type="molecule type" value="Genomic_DNA"/>
</dbReference>
<evidence type="ECO:0008006" key="3">
    <source>
        <dbReference type="Google" id="ProtNLM"/>
    </source>
</evidence>
<comment type="caution">
    <text evidence="1">The sequence shown here is derived from an EMBL/GenBank/DDBJ whole genome shotgun (WGS) entry which is preliminary data.</text>
</comment>
<name>A0ABS7BI32_9SPHN</name>
<organism evidence="1 2">
    <name type="scientific">Sphingomonas citri</name>
    <dbReference type="NCBI Taxonomy" id="2862499"/>
    <lineage>
        <taxon>Bacteria</taxon>
        <taxon>Pseudomonadati</taxon>
        <taxon>Pseudomonadota</taxon>
        <taxon>Alphaproteobacteria</taxon>
        <taxon>Sphingomonadales</taxon>
        <taxon>Sphingomonadaceae</taxon>
        <taxon>Sphingomonas</taxon>
    </lineage>
</organism>
<reference evidence="1 2" key="1">
    <citation type="submission" date="2021-07" db="EMBL/GenBank/DDBJ databases">
        <title>Sphingomonas sp.</title>
        <authorList>
            <person name="Feng G."/>
            <person name="Li J."/>
            <person name="Pan M."/>
        </authorList>
    </citation>
    <scope>NUCLEOTIDE SEQUENCE [LARGE SCALE GENOMIC DNA]</scope>
    <source>
        <strain evidence="1 2">RRHST34</strain>
    </source>
</reference>
<accession>A0ABS7BI32</accession>
<protein>
    <recommendedName>
        <fullName evidence="3">PAS domain-containing protein</fullName>
    </recommendedName>
</protein>
<evidence type="ECO:0000313" key="2">
    <source>
        <dbReference type="Proteomes" id="UP000759103"/>
    </source>
</evidence>
<dbReference type="SUPFAM" id="SSF55785">
    <property type="entry name" value="PYP-like sensor domain (PAS domain)"/>
    <property type="match status" value="1"/>
</dbReference>
<evidence type="ECO:0000313" key="1">
    <source>
        <dbReference type="EMBL" id="MBW6529266.1"/>
    </source>
</evidence>